<proteinExistence type="predicted"/>
<name>A0AAW5PFB0_9GAMM</name>
<dbReference type="AlphaFoldDB" id="A0AAW5PFB0"/>
<dbReference type="EMBL" id="JANUEK010000001">
    <property type="protein sequence ID" value="MCS4278535.1"/>
    <property type="molecule type" value="Genomic_DNA"/>
</dbReference>
<organism evidence="1 2">
    <name type="scientific">Stenotrophomonas rhizophila</name>
    <dbReference type="NCBI Taxonomy" id="216778"/>
    <lineage>
        <taxon>Bacteria</taxon>
        <taxon>Pseudomonadati</taxon>
        <taxon>Pseudomonadota</taxon>
        <taxon>Gammaproteobacteria</taxon>
        <taxon>Lysobacterales</taxon>
        <taxon>Lysobacteraceae</taxon>
        <taxon>Stenotrophomonas</taxon>
    </lineage>
</organism>
<evidence type="ECO:0000313" key="2">
    <source>
        <dbReference type="Proteomes" id="UP001320691"/>
    </source>
</evidence>
<reference evidence="1" key="1">
    <citation type="submission" date="2022-08" db="EMBL/GenBank/DDBJ databases">
        <title>Genomic analyses of the natural microbiome of Caenorhabditis elegans.</title>
        <authorList>
            <person name="Samuel B."/>
        </authorList>
    </citation>
    <scope>NUCLEOTIDE SEQUENCE</scope>
    <source>
        <strain evidence="1">BIGb0277</strain>
    </source>
</reference>
<accession>A0AAW5PFB0</accession>
<dbReference type="Proteomes" id="UP001320691">
    <property type="component" value="Unassembled WGS sequence"/>
</dbReference>
<gene>
    <name evidence="1" type="ORF">M2412_000496</name>
</gene>
<sequence length="32" mass="3813">MRRCRIFDDSGARFLRTADDVARRRLFNPGML</sequence>
<evidence type="ECO:0000313" key="1">
    <source>
        <dbReference type="EMBL" id="MCS4278535.1"/>
    </source>
</evidence>
<protein>
    <submittedName>
        <fullName evidence="1">Uncharacterized protein</fullName>
    </submittedName>
</protein>
<comment type="caution">
    <text evidence="1">The sequence shown here is derived from an EMBL/GenBank/DDBJ whole genome shotgun (WGS) entry which is preliminary data.</text>
</comment>